<dbReference type="KEGG" id="vg:77936754"/>
<evidence type="ECO:0000313" key="2">
    <source>
        <dbReference type="Proteomes" id="UP000322144"/>
    </source>
</evidence>
<dbReference type="InterPro" id="IPR010767">
    <property type="entry name" value="Phage_CGC-2007_Cje0229"/>
</dbReference>
<reference evidence="1 2" key="1">
    <citation type="submission" date="2019-06" db="EMBL/GenBank/DDBJ databases">
        <title>A distant relative of Phikzvirus genus phages from a therapeutic phage collection.</title>
        <authorList>
            <person name="Hejnowicz M.S."/>
            <person name="Dabrowski K."/>
            <person name="Gawor J."/>
            <person name="Weber-Dabrowska B."/>
            <person name="Gromadka R."/>
            <person name="Lobocka M.B."/>
        </authorList>
    </citation>
    <scope>NUCLEOTIDE SEQUENCE [LARGE SCALE GENOMIC DNA]</scope>
</reference>
<sequence length="164" mass="18643">MSSYTKFNAKMSIQYDDDASAILGDDYWRIMETFQYDIGSEGSGKFVIVNKCFLTDGASIPRPVRWLIPRLGKHGQAAALHDKLCETYTIFQMVAGVATEVKITRKEIDHIFYEALKVSKVNPIIRGLIRVGVDGYRIVARPTKPNVKKEKRRLEQQCSLGQRD</sequence>
<proteinExistence type="predicted"/>
<name>A0A5C1K889_9CAUD</name>
<evidence type="ECO:0008006" key="3">
    <source>
        <dbReference type="Google" id="ProtNLM"/>
    </source>
</evidence>
<dbReference type="Pfam" id="PF07087">
    <property type="entry name" value="DUF1353"/>
    <property type="match status" value="1"/>
</dbReference>
<dbReference type="GeneID" id="77936754"/>
<keyword evidence="2" id="KW-1185">Reference proteome</keyword>
<dbReference type="RefSeq" id="YP_010660744.1">
    <property type="nucleotide sequence ID" value="NC_070882.1"/>
</dbReference>
<accession>A0A5C1K889</accession>
<organism evidence="1 2">
    <name type="scientific">Pseudomonas phage vB_PaeM_PS119XW</name>
    <dbReference type="NCBI Taxonomy" id="2601632"/>
    <lineage>
        <taxon>Viruses</taxon>
        <taxon>Duplodnaviria</taxon>
        <taxon>Heunggongvirae</taxon>
        <taxon>Uroviricota</taxon>
        <taxon>Caudoviricetes</taxon>
        <taxon>Chimalliviridae</taxon>
        <taxon>Pawinskivirus</taxon>
        <taxon>Pawinskivirus PS119XW</taxon>
    </lineage>
</organism>
<dbReference type="Proteomes" id="UP000322144">
    <property type="component" value="Segment"/>
</dbReference>
<dbReference type="EMBL" id="MN103543">
    <property type="protein sequence ID" value="QEM41733.1"/>
    <property type="molecule type" value="Genomic_DNA"/>
</dbReference>
<protein>
    <recommendedName>
        <fullName evidence="3">DUF1353 domain-containing protein</fullName>
    </recommendedName>
</protein>
<evidence type="ECO:0000313" key="1">
    <source>
        <dbReference type="EMBL" id="QEM41733.1"/>
    </source>
</evidence>